<dbReference type="EMBL" id="ATMR01000176">
    <property type="protein sequence ID" value="EPR70799.1"/>
    <property type="molecule type" value="Genomic_DNA"/>
</dbReference>
<keyword evidence="2" id="KW-1185">Reference proteome</keyword>
<name>S7WVM5_9FLAO</name>
<dbReference type="eggNOG" id="ENOG50302VI">
    <property type="taxonomic scope" value="Bacteria"/>
</dbReference>
<comment type="caution">
    <text evidence="1">The sequence shown here is derived from an EMBL/GenBank/DDBJ whole genome shotgun (WGS) entry which is preliminary data.</text>
</comment>
<dbReference type="RefSeq" id="WP_020894630.1">
    <property type="nucleotide sequence ID" value="NZ_ATMR01000176.1"/>
</dbReference>
<protein>
    <submittedName>
        <fullName evidence="1">Uncharacterized protein</fullName>
    </submittedName>
</protein>
<reference evidence="1 2" key="1">
    <citation type="journal article" date="2013" name="Genome Announc.">
        <title>Draft Genome Sequence of Winogradskyella psychrotolerans RS-3T, Isolated from the Marine Transect of Kongsfjorden, Ny-Alesund, Svalbard, Arctic Ocean.</title>
        <authorList>
            <person name="Kumar Pinnaka A."/>
            <person name="Ara S."/>
            <person name="Singh A."/>
            <person name="Shivaji S."/>
        </authorList>
    </citation>
    <scope>NUCLEOTIDE SEQUENCE [LARGE SCALE GENOMIC DNA]</scope>
    <source>
        <strain evidence="1 2">RS-3</strain>
    </source>
</reference>
<organism evidence="1 2">
    <name type="scientific">Winogradskyella psychrotolerans RS-3</name>
    <dbReference type="NCBI Taxonomy" id="641526"/>
    <lineage>
        <taxon>Bacteria</taxon>
        <taxon>Pseudomonadati</taxon>
        <taxon>Bacteroidota</taxon>
        <taxon>Flavobacteriia</taxon>
        <taxon>Flavobacteriales</taxon>
        <taxon>Flavobacteriaceae</taxon>
        <taxon>Winogradskyella</taxon>
    </lineage>
</organism>
<proteinExistence type="predicted"/>
<gene>
    <name evidence="1" type="ORF">ADIWIN_3446</name>
</gene>
<dbReference type="AlphaFoldDB" id="S7WVM5"/>
<dbReference type="Proteomes" id="UP000014962">
    <property type="component" value="Unassembled WGS sequence"/>
</dbReference>
<dbReference type="OrthoDB" id="1429394at2"/>
<sequence>MSSYKKDRAFTDYVHKHIALPNIYKRIDWQEVRLKKSYAKFIDMTDGIDYIFRNGNAIKSVQERFREEKYKTFNDFTIRYRRDKNKHEDRKESEYFKMKAHYFTYGILNCSKKEVSKSSEFFKYAIIDLKKVYEKLDSGAIFISDNGQNKCRIIDNNRLECPVKYNSDGSSSFFPVDISFLVKLWGNDMVVVQDGFLS</sequence>
<accession>S7WVM5</accession>
<evidence type="ECO:0000313" key="1">
    <source>
        <dbReference type="EMBL" id="EPR70799.1"/>
    </source>
</evidence>
<evidence type="ECO:0000313" key="2">
    <source>
        <dbReference type="Proteomes" id="UP000014962"/>
    </source>
</evidence>